<feature type="transmembrane region" description="Helical" evidence="1">
    <location>
        <begin position="70"/>
        <end position="90"/>
    </location>
</feature>
<dbReference type="EMBL" id="JAHLOQ010000020">
    <property type="protein sequence ID" value="MBU5336420.1"/>
    <property type="molecule type" value="Genomic_DNA"/>
</dbReference>
<comment type="caution">
    <text evidence="2">The sequence shown here is derived from an EMBL/GenBank/DDBJ whole genome shotgun (WGS) entry which is preliminary data.</text>
</comment>
<reference evidence="2 3" key="1">
    <citation type="submission" date="2021-06" db="EMBL/GenBank/DDBJ databases">
        <authorList>
            <person name="Sun Q."/>
            <person name="Li D."/>
        </authorList>
    </citation>
    <scope>NUCLEOTIDE SEQUENCE [LARGE SCALE GENOMIC DNA]</scope>
    <source>
        <strain evidence="2 3">N19</strain>
    </source>
</reference>
<evidence type="ECO:0000256" key="1">
    <source>
        <dbReference type="SAM" id="Phobius"/>
    </source>
</evidence>
<organism evidence="2 3">
    <name type="scientific">Intestinibacter bartlettii</name>
    <dbReference type="NCBI Taxonomy" id="261299"/>
    <lineage>
        <taxon>Bacteria</taxon>
        <taxon>Bacillati</taxon>
        <taxon>Bacillota</taxon>
        <taxon>Clostridia</taxon>
        <taxon>Peptostreptococcales</taxon>
        <taxon>Peptostreptococcaceae</taxon>
        <taxon>Intestinibacter</taxon>
    </lineage>
</organism>
<sequence>MSITRRGLMWEIINSWWIILSCMGFSFASFIYIGTKTRTTKWKVTGVLYLLIGIISLFIIVTYTEDAISNVAVLVWMLSLLVGLIHSFLVRREYLVRRDYILTNGIEDKDLEEMRENVRKHYKGKDYIKGSGNDTHLDSTYHSNIEYRDYDTVSSKPNDNAFGEYNGEPMTNDENTFENSYEPYNMDDKENEYTSDGSININFCSIDELLSLPGVDEQIANRAISLREMLGGFNSVQEFMDMLHIESQYASQIREKATVKDKKIDLRK</sequence>
<keyword evidence="1" id="KW-1133">Transmembrane helix</keyword>
<dbReference type="RefSeq" id="WP_216569555.1">
    <property type="nucleotide sequence ID" value="NZ_JAHLOQ010000020.1"/>
</dbReference>
<dbReference type="Proteomes" id="UP001196301">
    <property type="component" value="Unassembled WGS sequence"/>
</dbReference>
<dbReference type="Pfam" id="PF12836">
    <property type="entry name" value="HHH_3"/>
    <property type="match status" value="1"/>
</dbReference>
<feature type="transmembrane region" description="Helical" evidence="1">
    <location>
        <begin position="46"/>
        <end position="64"/>
    </location>
</feature>
<dbReference type="PROSITE" id="PS51257">
    <property type="entry name" value="PROKAR_LIPOPROTEIN"/>
    <property type="match status" value="1"/>
</dbReference>
<gene>
    <name evidence="2" type="ORF">KQI20_08215</name>
</gene>
<evidence type="ECO:0000313" key="3">
    <source>
        <dbReference type="Proteomes" id="UP001196301"/>
    </source>
</evidence>
<name>A0ABS6DX54_9FIRM</name>
<proteinExistence type="predicted"/>
<accession>A0ABS6DX54</accession>
<feature type="transmembrane region" description="Helical" evidence="1">
    <location>
        <begin position="15"/>
        <end position="34"/>
    </location>
</feature>
<protein>
    <submittedName>
        <fullName evidence="2">Helix-hairpin-helix domain-containing protein</fullName>
    </submittedName>
</protein>
<keyword evidence="3" id="KW-1185">Reference proteome</keyword>
<evidence type="ECO:0000313" key="2">
    <source>
        <dbReference type="EMBL" id="MBU5336420.1"/>
    </source>
</evidence>
<keyword evidence="1" id="KW-0472">Membrane</keyword>
<keyword evidence="1" id="KW-0812">Transmembrane</keyword>